<accession>A0A0H5PZD7</accession>
<organism evidence="3">
    <name type="scientific">uncultured prokaryote</name>
    <dbReference type="NCBI Taxonomy" id="198431"/>
    <lineage>
        <taxon>unclassified sequences</taxon>
        <taxon>environmental samples</taxon>
    </lineage>
</organism>
<keyword evidence="1" id="KW-0175">Coiled coil</keyword>
<protein>
    <recommendedName>
        <fullName evidence="4">Plasmid recombination enzyme</fullName>
    </recommendedName>
</protein>
<evidence type="ECO:0000256" key="2">
    <source>
        <dbReference type="SAM" id="MobiDB-lite"/>
    </source>
</evidence>
<feature type="coiled-coil region" evidence="1">
    <location>
        <begin position="289"/>
        <end position="316"/>
    </location>
</feature>
<evidence type="ECO:0000313" key="3">
    <source>
        <dbReference type="EMBL" id="CRY94958.1"/>
    </source>
</evidence>
<dbReference type="EMBL" id="LN853061">
    <property type="protein sequence ID" value="CRY94958.1"/>
    <property type="molecule type" value="Genomic_DNA"/>
</dbReference>
<evidence type="ECO:0008006" key="4">
    <source>
        <dbReference type="Google" id="ProtNLM"/>
    </source>
</evidence>
<feature type="region of interest" description="Disordered" evidence="2">
    <location>
        <begin position="331"/>
        <end position="365"/>
    </location>
</feature>
<proteinExistence type="predicted"/>
<evidence type="ECO:0000256" key="1">
    <source>
        <dbReference type="SAM" id="Coils"/>
    </source>
</evidence>
<dbReference type="Gene3D" id="3.30.930.30">
    <property type="match status" value="1"/>
</dbReference>
<sequence length="365" mass="40317">MSLDDILHGQFIHFETYAKTASKKAQQLVNAAAAAAGKKPHRVLNSAEVIAEALRDVGACGHVKVPQPPTFWVGDEKRMRGLLAELDGYADDYQAKHGKTLRKDTPHLLAGTASYPKNADPARYEDWRTRTIEQLKVEHGSGLVCVLEHTDENNKHIHFYVIDPELVNVKKRAHPGHVAKAKGDDYKDAMRAYQDRHHASVSAYSGLLRIGPNRGRFDRDDYMSIKADAEQRRLMLLDIEAQSNKANDTLQQASRAGLEAQRMGATMLQKAKQRAEVIEATAQAQAQINKDEARRLHEEKQRLQEWADQLKMSAEKIAKNTAHMVEIVVPGAPSAPAPTPSFDSAAGHKRPEAAPLLTGSMPGLG</sequence>
<reference evidence="3" key="2">
    <citation type="submission" date="2015-07" db="EMBL/GenBank/DDBJ databases">
        <title>Plasmids, circular viruses and viroids from rat gut.</title>
        <authorList>
            <person name="Jorgensen T.J."/>
            <person name="Hansen M.A."/>
            <person name="Xu Z."/>
            <person name="Tabak M.A."/>
            <person name="Sorensen S.J."/>
            <person name="Hansen L.H."/>
        </authorList>
    </citation>
    <scope>NUCLEOTIDE SEQUENCE</scope>
    <source>
        <strain evidence="3">RGRH0415</strain>
    </source>
</reference>
<reference evidence="3" key="1">
    <citation type="submission" date="2015-06" db="EMBL/GenBank/DDBJ databases">
        <authorList>
            <person name="Joergensen T."/>
        </authorList>
    </citation>
    <scope>NUCLEOTIDE SEQUENCE</scope>
    <source>
        <strain evidence="3">RGRH0415</strain>
    </source>
</reference>
<name>A0A0H5PZD7_9ZZZZ</name>
<dbReference type="AlphaFoldDB" id="A0A0H5PZD7"/>